<sequence length="63" mass="7093">MTKEAKTDAVEPEARRLRRELFTDEMLDQLMAATGERGLSLTGEGGFLPEMIKAVLERGWRPS</sequence>
<evidence type="ECO:0008006" key="3">
    <source>
        <dbReference type="Google" id="ProtNLM"/>
    </source>
</evidence>
<accession>A0ABP8KCG1</accession>
<evidence type="ECO:0000313" key="2">
    <source>
        <dbReference type="Proteomes" id="UP001500390"/>
    </source>
</evidence>
<organism evidence="1 2">
    <name type="scientific">Ornithinibacter aureus</name>
    <dbReference type="NCBI Taxonomy" id="622664"/>
    <lineage>
        <taxon>Bacteria</taxon>
        <taxon>Bacillati</taxon>
        <taxon>Actinomycetota</taxon>
        <taxon>Actinomycetes</taxon>
        <taxon>Micrococcales</taxon>
        <taxon>Intrasporangiaceae</taxon>
        <taxon>Ornithinibacter</taxon>
    </lineage>
</organism>
<name>A0ABP8KCG1_9MICO</name>
<comment type="caution">
    <text evidence="1">The sequence shown here is derived from an EMBL/GenBank/DDBJ whole genome shotgun (WGS) entry which is preliminary data.</text>
</comment>
<protein>
    <recommendedName>
        <fullName evidence="3">IS256 family transposase</fullName>
    </recommendedName>
</protein>
<reference evidence="2" key="1">
    <citation type="journal article" date="2019" name="Int. J. Syst. Evol. Microbiol.">
        <title>The Global Catalogue of Microorganisms (GCM) 10K type strain sequencing project: providing services to taxonomists for standard genome sequencing and annotation.</title>
        <authorList>
            <consortium name="The Broad Institute Genomics Platform"/>
            <consortium name="The Broad Institute Genome Sequencing Center for Infectious Disease"/>
            <person name="Wu L."/>
            <person name="Ma J."/>
        </authorList>
    </citation>
    <scope>NUCLEOTIDE SEQUENCE [LARGE SCALE GENOMIC DNA]</scope>
    <source>
        <strain evidence="2">JCM 17738</strain>
    </source>
</reference>
<dbReference type="Proteomes" id="UP001500390">
    <property type="component" value="Unassembled WGS sequence"/>
</dbReference>
<proteinExistence type="predicted"/>
<dbReference type="EMBL" id="BAABFX010000054">
    <property type="protein sequence ID" value="GAA4403948.1"/>
    <property type="molecule type" value="Genomic_DNA"/>
</dbReference>
<evidence type="ECO:0000313" key="1">
    <source>
        <dbReference type="EMBL" id="GAA4403948.1"/>
    </source>
</evidence>
<gene>
    <name evidence="1" type="ORF">GCM10023153_34340</name>
</gene>
<keyword evidence="2" id="KW-1185">Reference proteome</keyword>